<dbReference type="AlphaFoldDB" id="A0A4R9GTJ0"/>
<accession>A0A4R9GTJ0</accession>
<evidence type="ECO:0000313" key="1">
    <source>
        <dbReference type="EMBL" id="TGK21165.1"/>
    </source>
</evidence>
<keyword evidence="2" id="KW-1185">Reference proteome</keyword>
<organism evidence="1 2">
    <name type="scientific">Leptospira fluminis</name>
    <dbReference type="NCBI Taxonomy" id="2484979"/>
    <lineage>
        <taxon>Bacteria</taxon>
        <taxon>Pseudomonadati</taxon>
        <taxon>Spirochaetota</taxon>
        <taxon>Spirochaetia</taxon>
        <taxon>Leptospirales</taxon>
        <taxon>Leptospiraceae</taxon>
        <taxon>Leptospira</taxon>
    </lineage>
</organism>
<sequence>MHSLKRMIASSFLFGSILLTNCNALVSNEQLCGKDLKNYDHCLSILLLTDPACGQGTGTCTIGHVEFAKSICGDRMKLQGCRAHRD</sequence>
<gene>
    <name evidence="1" type="ORF">EHO61_04750</name>
</gene>
<dbReference type="EMBL" id="RQEV01000003">
    <property type="protein sequence ID" value="TGK21165.1"/>
    <property type="molecule type" value="Genomic_DNA"/>
</dbReference>
<protein>
    <submittedName>
        <fullName evidence="1">Uncharacterized protein</fullName>
    </submittedName>
</protein>
<evidence type="ECO:0000313" key="2">
    <source>
        <dbReference type="Proteomes" id="UP000297855"/>
    </source>
</evidence>
<proteinExistence type="predicted"/>
<reference evidence="1" key="1">
    <citation type="journal article" date="2019" name="PLoS Negl. Trop. Dis.">
        <title>Revisiting the worldwide diversity of Leptospira species in the environment.</title>
        <authorList>
            <person name="Vincent A.T."/>
            <person name="Schiettekatte O."/>
            <person name="Bourhy P."/>
            <person name="Veyrier F.J."/>
            <person name="Picardeau M."/>
        </authorList>
    </citation>
    <scope>NUCLEOTIDE SEQUENCE [LARGE SCALE GENOMIC DNA]</scope>
    <source>
        <strain evidence="1">SCS5</strain>
    </source>
</reference>
<dbReference type="Proteomes" id="UP000297855">
    <property type="component" value="Unassembled WGS sequence"/>
</dbReference>
<comment type="caution">
    <text evidence="1">The sequence shown here is derived from an EMBL/GenBank/DDBJ whole genome shotgun (WGS) entry which is preliminary data.</text>
</comment>
<name>A0A4R9GTJ0_9LEPT</name>
<dbReference type="OrthoDB" id="332279at2"/>